<gene>
    <name evidence="1" type="ORF">MENTE1834_LOCUS37552</name>
</gene>
<dbReference type="Proteomes" id="UP001497535">
    <property type="component" value="Unassembled WGS sequence"/>
</dbReference>
<evidence type="ECO:0000313" key="1">
    <source>
        <dbReference type="EMBL" id="CAK5089813.1"/>
    </source>
</evidence>
<organism evidence="1 2">
    <name type="scientific">Meloidogyne enterolobii</name>
    <name type="common">Root-knot nematode worm</name>
    <name type="synonym">Meloidogyne mayaguensis</name>
    <dbReference type="NCBI Taxonomy" id="390850"/>
    <lineage>
        <taxon>Eukaryota</taxon>
        <taxon>Metazoa</taxon>
        <taxon>Ecdysozoa</taxon>
        <taxon>Nematoda</taxon>
        <taxon>Chromadorea</taxon>
        <taxon>Rhabditida</taxon>
        <taxon>Tylenchina</taxon>
        <taxon>Tylenchomorpha</taxon>
        <taxon>Tylenchoidea</taxon>
        <taxon>Meloidogynidae</taxon>
        <taxon>Meloidogyninae</taxon>
        <taxon>Meloidogyne</taxon>
    </lineage>
</organism>
<keyword evidence="2" id="KW-1185">Reference proteome</keyword>
<name>A0ACB1AID3_MELEN</name>
<reference evidence="1" key="1">
    <citation type="submission" date="2023-11" db="EMBL/GenBank/DDBJ databases">
        <authorList>
            <person name="Poullet M."/>
        </authorList>
    </citation>
    <scope>NUCLEOTIDE SEQUENCE</scope>
    <source>
        <strain evidence="1">E1834</strain>
    </source>
</reference>
<comment type="caution">
    <text evidence="1">The sequence shown here is derived from an EMBL/GenBank/DDBJ whole genome shotgun (WGS) entry which is preliminary data.</text>
</comment>
<proteinExistence type="predicted"/>
<evidence type="ECO:0000313" key="2">
    <source>
        <dbReference type="Proteomes" id="UP001497535"/>
    </source>
</evidence>
<dbReference type="EMBL" id="CAVMJV010000079">
    <property type="protein sequence ID" value="CAK5089813.1"/>
    <property type="molecule type" value="Genomic_DNA"/>
</dbReference>
<accession>A0ACB1AID3</accession>
<sequence length="71" mass="8425">MIEFVSFLRNNIFASWEATGRKVRKKCPQKMFAKKRPKRKVRINSPQKNPQKMSAKMPTPKKFGMKIMKIK</sequence>
<protein>
    <submittedName>
        <fullName evidence="1">Uncharacterized protein</fullName>
    </submittedName>
</protein>